<feature type="region of interest" description="Disordered" evidence="1">
    <location>
        <begin position="1"/>
        <end position="161"/>
    </location>
</feature>
<evidence type="ECO:0000313" key="3">
    <source>
        <dbReference type="Proteomes" id="UP000663868"/>
    </source>
</evidence>
<dbReference type="Proteomes" id="UP000663868">
    <property type="component" value="Unassembled WGS sequence"/>
</dbReference>
<comment type="caution">
    <text evidence="2">The sequence shown here is derived from an EMBL/GenBank/DDBJ whole genome shotgun (WGS) entry which is preliminary data.</text>
</comment>
<dbReference type="AlphaFoldDB" id="A0A820QNC9"/>
<feature type="non-terminal residue" evidence="2">
    <location>
        <position position="161"/>
    </location>
</feature>
<evidence type="ECO:0000313" key="2">
    <source>
        <dbReference type="EMBL" id="CAF4422749.1"/>
    </source>
</evidence>
<reference evidence="2" key="1">
    <citation type="submission" date="2021-02" db="EMBL/GenBank/DDBJ databases">
        <authorList>
            <person name="Nowell W R."/>
        </authorList>
    </citation>
    <scope>NUCLEOTIDE SEQUENCE</scope>
</reference>
<sequence length="161" mass="18389">SSGPSPDRVLPGPPSFDTPNAYHRSNSYVNPVNPNTFFDISPSSSTSSPHRSTSIDALPPQMEPTPFNDYMPQPPPPPQMQSHQFPPSGMMYRGVNPPGGGYYNPHPPRFYSHEQQQQQQQQQQQRQQQQQFMYQQNQRMMMHAQQHPPWGGHRPILPPHP</sequence>
<dbReference type="EMBL" id="CAJOBB010027408">
    <property type="protein sequence ID" value="CAF4422749.1"/>
    <property type="molecule type" value="Genomic_DNA"/>
</dbReference>
<evidence type="ECO:0000256" key="1">
    <source>
        <dbReference type="SAM" id="MobiDB-lite"/>
    </source>
</evidence>
<protein>
    <submittedName>
        <fullName evidence="2">Uncharacterized protein</fullName>
    </submittedName>
</protein>
<proteinExistence type="predicted"/>
<accession>A0A820QNC9</accession>
<gene>
    <name evidence="2" type="ORF">KXQ929_LOCUS52292</name>
</gene>
<feature type="compositionally biased region" description="Low complexity" evidence="1">
    <location>
        <begin position="115"/>
        <end position="138"/>
    </location>
</feature>
<organism evidence="2 3">
    <name type="scientific">Adineta steineri</name>
    <dbReference type="NCBI Taxonomy" id="433720"/>
    <lineage>
        <taxon>Eukaryota</taxon>
        <taxon>Metazoa</taxon>
        <taxon>Spiralia</taxon>
        <taxon>Gnathifera</taxon>
        <taxon>Rotifera</taxon>
        <taxon>Eurotatoria</taxon>
        <taxon>Bdelloidea</taxon>
        <taxon>Adinetida</taxon>
        <taxon>Adinetidae</taxon>
        <taxon>Adineta</taxon>
    </lineage>
</organism>
<feature type="compositionally biased region" description="Low complexity" evidence="1">
    <location>
        <begin position="41"/>
        <end position="54"/>
    </location>
</feature>
<feature type="non-terminal residue" evidence="2">
    <location>
        <position position="1"/>
    </location>
</feature>
<feature type="compositionally biased region" description="Polar residues" evidence="1">
    <location>
        <begin position="23"/>
        <end position="38"/>
    </location>
</feature>
<name>A0A820QNC9_9BILA</name>